<evidence type="ECO:0000313" key="9">
    <source>
        <dbReference type="EMBL" id="OLQ13302.1"/>
    </source>
</evidence>
<evidence type="ECO:0000256" key="1">
    <source>
        <dbReference type="ARBA" id="ARBA00001974"/>
    </source>
</evidence>
<keyword evidence="4" id="KW-0521">NADP</keyword>
<evidence type="ECO:0000256" key="6">
    <source>
        <dbReference type="ARBA" id="ARBA00023033"/>
    </source>
</evidence>
<evidence type="ECO:0000256" key="4">
    <source>
        <dbReference type="ARBA" id="ARBA00022857"/>
    </source>
</evidence>
<dbReference type="AlphaFoldDB" id="A0A1Q9F137"/>
<reference evidence="9 10" key="1">
    <citation type="submission" date="2016-02" db="EMBL/GenBank/DDBJ databases">
        <title>Genome analysis of coral dinoflagellate symbionts highlights evolutionary adaptations to a symbiotic lifestyle.</title>
        <authorList>
            <person name="Aranda M."/>
            <person name="Li Y."/>
            <person name="Liew Y.J."/>
            <person name="Baumgarten S."/>
            <person name="Simakov O."/>
            <person name="Wilson M."/>
            <person name="Piel J."/>
            <person name="Ashoor H."/>
            <person name="Bougouffa S."/>
            <person name="Bajic V.B."/>
            <person name="Ryu T."/>
            <person name="Ravasi T."/>
            <person name="Bayer T."/>
            <person name="Micklem G."/>
            <person name="Kim H."/>
            <person name="Bhak J."/>
            <person name="Lajeunesse T.C."/>
            <person name="Voolstra C.R."/>
        </authorList>
    </citation>
    <scope>NUCLEOTIDE SEQUENCE [LARGE SCALE GENOMIC DNA]</scope>
    <source>
        <strain evidence="9 10">CCMP2467</strain>
    </source>
</reference>
<dbReference type="Gene3D" id="3.50.50.60">
    <property type="entry name" value="FAD/NAD(P)-binding domain"/>
    <property type="match status" value="1"/>
</dbReference>
<sequence>MQLQTWSFAKLAATLPAALQSVVTARINGPGAQGPANTAWASSSTAVQSKAFVEALGHEVATRTPELSAQNLSNAAWDCTKTAKSFEAFYDLKLQLNTGTIIRDYLVLCHENLSSAMALASAPTPALTLTLAPAGGRRVQRGWSRSTRTVRATEGQEAPAEQGLSVAVVGAGPVGLLTALALARRGFRKVRVLDRLPEPPSPDAAVWGDPDRSYNLGIGGRGQRALAKFGALERVDRWSQTVVGRKDWSGEGEPKVTINKRRFLTKVIARDRLSSCLYEELREMWPDVEVQFSKECTAVDFSTPRPRLSLRTCGAREAEETCDAEEDASEEMEDV</sequence>
<dbReference type="PANTHER" id="PTHR46028">
    <property type="entry name" value="KYNURENINE 3-MONOOXYGENASE"/>
    <property type="match status" value="1"/>
</dbReference>
<evidence type="ECO:0000256" key="2">
    <source>
        <dbReference type="ARBA" id="ARBA00022630"/>
    </source>
</evidence>
<feature type="signal peptide" evidence="7">
    <location>
        <begin position="1"/>
        <end position="24"/>
    </location>
</feature>
<dbReference type="EMBL" id="LSRX01000030">
    <property type="protein sequence ID" value="OLQ13302.1"/>
    <property type="molecule type" value="Genomic_DNA"/>
</dbReference>
<dbReference type="GO" id="GO:0071949">
    <property type="term" value="F:FAD binding"/>
    <property type="evidence" value="ECO:0007669"/>
    <property type="project" value="InterPro"/>
</dbReference>
<gene>
    <name evidence="9" type="primary">BNA4</name>
    <name evidence="9" type="ORF">AK812_SmicGene2744</name>
</gene>
<evidence type="ECO:0000256" key="5">
    <source>
        <dbReference type="ARBA" id="ARBA00023002"/>
    </source>
</evidence>
<dbReference type="Proteomes" id="UP000186817">
    <property type="component" value="Unassembled WGS sequence"/>
</dbReference>
<keyword evidence="6 9" id="KW-0503">Monooxygenase</keyword>
<dbReference type="GO" id="GO:0070189">
    <property type="term" value="P:kynurenine metabolic process"/>
    <property type="evidence" value="ECO:0007669"/>
    <property type="project" value="TreeGrafter"/>
</dbReference>
<dbReference type="InterPro" id="IPR002938">
    <property type="entry name" value="FAD-bd"/>
</dbReference>
<protein>
    <submittedName>
        <fullName evidence="9">Kynurenine 3-monooxygenase</fullName>
    </submittedName>
</protein>
<comment type="cofactor">
    <cofactor evidence="1">
        <name>FAD</name>
        <dbReference type="ChEBI" id="CHEBI:57692"/>
    </cofactor>
</comment>
<name>A0A1Q9F137_SYMMI</name>
<keyword evidence="5" id="KW-0560">Oxidoreductase</keyword>
<evidence type="ECO:0000313" key="10">
    <source>
        <dbReference type="Proteomes" id="UP000186817"/>
    </source>
</evidence>
<dbReference type="OrthoDB" id="433069at2759"/>
<keyword evidence="3" id="KW-0274">FAD</keyword>
<proteinExistence type="predicted"/>
<feature type="domain" description="FAD-binding" evidence="8">
    <location>
        <begin position="165"/>
        <end position="199"/>
    </location>
</feature>
<dbReference type="SUPFAM" id="SSF51905">
    <property type="entry name" value="FAD/NAD(P)-binding domain"/>
    <property type="match status" value="1"/>
</dbReference>
<evidence type="ECO:0000256" key="7">
    <source>
        <dbReference type="SAM" id="SignalP"/>
    </source>
</evidence>
<dbReference type="Pfam" id="PF01494">
    <property type="entry name" value="FAD_binding_3"/>
    <property type="match status" value="1"/>
</dbReference>
<dbReference type="GO" id="GO:0004502">
    <property type="term" value="F:kynurenine 3-monooxygenase activity"/>
    <property type="evidence" value="ECO:0007669"/>
    <property type="project" value="TreeGrafter"/>
</dbReference>
<evidence type="ECO:0000256" key="3">
    <source>
        <dbReference type="ARBA" id="ARBA00022827"/>
    </source>
</evidence>
<evidence type="ECO:0000259" key="8">
    <source>
        <dbReference type="Pfam" id="PF01494"/>
    </source>
</evidence>
<organism evidence="9 10">
    <name type="scientific">Symbiodinium microadriaticum</name>
    <name type="common">Dinoflagellate</name>
    <name type="synonym">Zooxanthella microadriatica</name>
    <dbReference type="NCBI Taxonomy" id="2951"/>
    <lineage>
        <taxon>Eukaryota</taxon>
        <taxon>Sar</taxon>
        <taxon>Alveolata</taxon>
        <taxon>Dinophyceae</taxon>
        <taxon>Suessiales</taxon>
        <taxon>Symbiodiniaceae</taxon>
        <taxon>Symbiodinium</taxon>
    </lineage>
</organism>
<comment type="caution">
    <text evidence="9">The sequence shown here is derived from an EMBL/GenBank/DDBJ whole genome shotgun (WGS) entry which is preliminary data.</text>
</comment>
<feature type="chain" id="PRO_5013113491" evidence="7">
    <location>
        <begin position="25"/>
        <end position="335"/>
    </location>
</feature>
<dbReference type="InterPro" id="IPR036188">
    <property type="entry name" value="FAD/NAD-bd_sf"/>
</dbReference>
<keyword evidence="7" id="KW-0732">Signal</keyword>
<accession>A0A1Q9F137</accession>
<keyword evidence="10" id="KW-1185">Reference proteome</keyword>
<dbReference type="PANTHER" id="PTHR46028:SF2">
    <property type="entry name" value="KYNURENINE 3-MONOOXYGENASE"/>
    <property type="match status" value="1"/>
</dbReference>
<keyword evidence="2" id="KW-0285">Flavoprotein</keyword>